<keyword evidence="1" id="KW-1133">Transmembrane helix</keyword>
<organism evidence="2">
    <name type="scientific">marine sediment metagenome</name>
    <dbReference type="NCBI Taxonomy" id="412755"/>
    <lineage>
        <taxon>unclassified sequences</taxon>
        <taxon>metagenomes</taxon>
        <taxon>ecological metagenomes</taxon>
    </lineage>
</organism>
<sequence length="178" mass="20778">MTEAKIAGTDQGSIHETFRLLLPGYFALFLLFTLYPDIFYGREIIFTLGGGVLFGILIHGFSFHSKHIIIEKPFKISFKGLQNKENDKLIHMLNILKKSCLIEADRAMEEFTITASKEGKEENMFKKMYFLFNCFSYGDVPSTVRERQRLYASLYYLYTNCYWLLIMYLSLVIIFIPV</sequence>
<feature type="transmembrane region" description="Helical" evidence="1">
    <location>
        <begin position="20"/>
        <end position="38"/>
    </location>
</feature>
<name>X0XWJ8_9ZZZZ</name>
<comment type="caution">
    <text evidence="2">The sequence shown here is derived from an EMBL/GenBank/DDBJ whole genome shotgun (WGS) entry which is preliminary data.</text>
</comment>
<feature type="transmembrane region" description="Helical" evidence="1">
    <location>
        <begin position="44"/>
        <end position="63"/>
    </location>
</feature>
<reference evidence="2" key="1">
    <citation type="journal article" date="2014" name="Front. Microbiol.">
        <title>High frequency of phylogenetically diverse reductive dehalogenase-homologous genes in deep subseafloor sedimentary metagenomes.</title>
        <authorList>
            <person name="Kawai M."/>
            <person name="Futagami T."/>
            <person name="Toyoda A."/>
            <person name="Takaki Y."/>
            <person name="Nishi S."/>
            <person name="Hori S."/>
            <person name="Arai W."/>
            <person name="Tsubouchi T."/>
            <person name="Morono Y."/>
            <person name="Uchiyama I."/>
            <person name="Ito T."/>
            <person name="Fujiyama A."/>
            <person name="Inagaki F."/>
            <person name="Takami H."/>
        </authorList>
    </citation>
    <scope>NUCLEOTIDE SEQUENCE</scope>
    <source>
        <strain evidence="2">Expedition CK06-06</strain>
    </source>
</reference>
<evidence type="ECO:0000256" key="1">
    <source>
        <dbReference type="SAM" id="Phobius"/>
    </source>
</evidence>
<accession>X0XWJ8</accession>
<feature type="transmembrane region" description="Helical" evidence="1">
    <location>
        <begin position="155"/>
        <end position="176"/>
    </location>
</feature>
<dbReference type="EMBL" id="BARS01047403">
    <property type="protein sequence ID" value="GAG39582.1"/>
    <property type="molecule type" value="Genomic_DNA"/>
</dbReference>
<keyword evidence="1" id="KW-0472">Membrane</keyword>
<gene>
    <name evidence="2" type="ORF">S01H1_71208</name>
</gene>
<proteinExistence type="predicted"/>
<dbReference type="AlphaFoldDB" id="X0XWJ8"/>
<evidence type="ECO:0000313" key="2">
    <source>
        <dbReference type="EMBL" id="GAG39582.1"/>
    </source>
</evidence>
<protein>
    <submittedName>
        <fullName evidence="2">Uncharacterized protein</fullName>
    </submittedName>
</protein>
<keyword evidence="1" id="KW-0812">Transmembrane</keyword>
<feature type="non-terminal residue" evidence="2">
    <location>
        <position position="178"/>
    </location>
</feature>